<feature type="domain" description="NodB homology" evidence="3">
    <location>
        <begin position="51"/>
        <end position="248"/>
    </location>
</feature>
<dbReference type="SUPFAM" id="SSF88713">
    <property type="entry name" value="Glycoside hydrolase/deacetylase"/>
    <property type="match status" value="1"/>
</dbReference>
<dbReference type="PANTHER" id="PTHR34216:SF3">
    <property type="entry name" value="POLY-BETA-1,6-N-ACETYL-D-GLUCOSAMINE N-DEACETYLASE"/>
    <property type="match status" value="1"/>
</dbReference>
<evidence type="ECO:0000256" key="2">
    <source>
        <dbReference type="ARBA" id="ARBA00022729"/>
    </source>
</evidence>
<dbReference type="EMBL" id="LKHV01000002">
    <property type="protein sequence ID" value="KRG19530.1"/>
    <property type="molecule type" value="Genomic_DNA"/>
</dbReference>
<keyword evidence="6" id="KW-1185">Reference proteome</keyword>
<sequence>MMNANLIILMFHRVHDNSQQFDKDIFEQYLQYLSENFSFSMPGDALSTQKMNICLSFDDAYCDFYFYAYPLLKKYNARALLGVSTDYIVEETTLSAQTRLSVPYPKGMENGIWHKKVPFCTWQELREMSNSPYVTIASHSASHPHVTEESCDLHKEIVGSKRILEQQLQKSIDSFIYPYGDFNSTVHHFVKQHYAWDFRIGSALNHGWQKGPLYRLDAEKHWPHKLPLTPQLFYKLNMKYWLNRLRGR</sequence>
<dbReference type="InterPro" id="IPR002509">
    <property type="entry name" value="NODB_dom"/>
</dbReference>
<dbReference type="CDD" id="cd10918">
    <property type="entry name" value="CE4_NodB_like_5s_6s"/>
    <property type="match status" value="1"/>
</dbReference>
<dbReference type="InterPro" id="IPR051398">
    <property type="entry name" value="Polysacch_Deacetylase"/>
</dbReference>
<reference evidence="5" key="2">
    <citation type="journal article" date="2016" name="Genome Announc.">
        <title>Draft Genome Sequences of Two Novel Amoeba-Resistant Intranuclear Bacteria, 'Candidatus Berkiella cookevillensis' and 'Candidatus Berkiella aquae'.</title>
        <authorList>
            <person name="Mehari Y.T."/>
            <person name="Arivett B.A."/>
            <person name="Farone A.L."/>
            <person name="Gunderson J.H."/>
            <person name="Farone M.B."/>
        </authorList>
    </citation>
    <scope>NUCLEOTIDE SEQUENCE</scope>
    <source>
        <strain evidence="5">CC99</strain>
    </source>
</reference>
<comment type="caution">
    <text evidence="4">The sequence shown here is derived from an EMBL/GenBank/DDBJ whole genome shotgun (WGS) entry which is preliminary data.</text>
</comment>
<dbReference type="PROSITE" id="PS51677">
    <property type="entry name" value="NODB"/>
    <property type="match status" value="1"/>
</dbReference>
<comment type="subcellular location">
    <subcellularLocation>
        <location evidence="1">Secreted</location>
    </subcellularLocation>
</comment>
<dbReference type="Pfam" id="PF01522">
    <property type="entry name" value="Polysacc_deac_1"/>
    <property type="match status" value="1"/>
</dbReference>
<evidence type="ECO:0000259" key="3">
    <source>
        <dbReference type="PROSITE" id="PS51677"/>
    </source>
</evidence>
<evidence type="ECO:0000256" key="1">
    <source>
        <dbReference type="ARBA" id="ARBA00004613"/>
    </source>
</evidence>
<name>A0A0Q9YQ84_9GAMM</name>
<dbReference type="AlphaFoldDB" id="A0A0Q9YQ84"/>
<evidence type="ECO:0000313" key="6">
    <source>
        <dbReference type="Proteomes" id="UP000051494"/>
    </source>
</evidence>
<reference evidence="5" key="3">
    <citation type="submission" date="2021-06" db="EMBL/GenBank/DDBJ databases">
        <title>Genomic Description and Analysis of Intracellular Bacteria, Candidatus Berkiella cookevillensis and Candidatus Berkiella aquae.</title>
        <authorList>
            <person name="Kidane D.T."/>
            <person name="Mehari Y.T."/>
            <person name="Rice F.C."/>
            <person name="Arivett B.A."/>
            <person name="Farone A.L."/>
            <person name="Berk S.G."/>
            <person name="Farone M.B."/>
        </authorList>
    </citation>
    <scope>NUCLEOTIDE SEQUENCE</scope>
    <source>
        <strain evidence="5">CC99</strain>
    </source>
</reference>
<dbReference type="GO" id="GO:0005576">
    <property type="term" value="C:extracellular region"/>
    <property type="evidence" value="ECO:0007669"/>
    <property type="project" value="UniProtKB-SubCell"/>
</dbReference>
<reference evidence="4" key="1">
    <citation type="submission" date="2015-09" db="EMBL/GenBank/DDBJ databases">
        <title>Draft Genome Sequences of Two Novel Amoeba-resistant Intranuclear Bacteria, Candidatus Berkiella cookevillensis and Candidatus Berkiella aquae.</title>
        <authorList>
            <person name="Mehari Y.T."/>
            <person name="Arivett B.A."/>
            <person name="Farone A.L."/>
            <person name="Gunderson J.H."/>
            <person name="Farone M.B."/>
        </authorList>
    </citation>
    <scope>NUCLEOTIDE SEQUENCE [LARGE SCALE GENOMIC DNA]</scope>
    <source>
        <strain evidence="4">CC99</strain>
    </source>
</reference>
<organism evidence="4">
    <name type="scientific">Candidatus Berkiella cookevillensis</name>
    <dbReference type="NCBI Taxonomy" id="437022"/>
    <lineage>
        <taxon>Bacteria</taxon>
        <taxon>Pseudomonadati</taxon>
        <taxon>Pseudomonadota</taxon>
        <taxon>Gammaproteobacteria</taxon>
        <taxon>Candidatus Berkiellales</taxon>
        <taxon>Candidatus Berkiellaceae</taxon>
        <taxon>Candidatus Berkiella</taxon>
    </lineage>
</organism>
<dbReference type="OrthoDB" id="9814639at2"/>
<dbReference type="PANTHER" id="PTHR34216">
    <property type="match status" value="1"/>
</dbReference>
<dbReference type="GO" id="GO:0005975">
    <property type="term" value="P:carbohydrate metabolic process"/>
    <property type="evidence" value="ECO:0007669"/>
    <property type="project" value="InterPro"/>
</dbReference>
<gene>
    <name evidence="5" type="ORF">CC99x_001270</name>
    <name evidence="4" type="ORF">CC99x_00542</name>
</gene>
<keyword evidence="2" id="KW-0732">Signal</keyword>
<evidence type="ECO:0000313" key="5">
    <source>
        <dbReference type="EMBL" id="MCS5707527.1"/>
    </source>
</evidence>
<dbReference type="Gene3D" id="3.20.20.370">
    <property type="entry name" value="Glycoside hydrolase/deacetylase"/>
    <property type="match status" value="1"/>
</dbReference>
<dbReference type="InterPro" id="IPR011330">
    <property type="entry name" value="Glyco_hydro/deAcase_b/a-brl"/>
</dbReference>
<dbReference type="RefSeq" id="WP_158003190.1">
    <property type="nucleotide sequence ID" value="NZ_LKHV02000001.1"/>
</dbReference>
<evidence type="ECO:0000313" key="4">
    <source>
        <dbReference type="EMBL" id="KRG19530.1"/>
    </source>
</evidence>
<dbReference type="STRING" id="437022.CC99x_00542"/>
<dbReference type="Proteomes" id="UP000051494">
    <property type="component" value="Unassembled WGS sequence"/>
</dbReference>
<accession>A0A0Q9YQ84</accession>
<proteinExistence type="predicted"/>
<protein>
    <submittedName>
        <fullName evidence="4 5">Polysaccharide deacetylase</fullName>
    </submittedName>
</protein>
<dbReference type="EMBL" id="LKHV02000001">
    <property type="protein sequence ID" value="MCS5707527.1"/>
    <property type="molecule type" value="Genomic_DNA"/>
</dbReference>
<dbReference type="GO" id="GO:0016810">
    <property type="term" value="F:hydrolase activity, acting on carbon-nitrogen (but not peptide) bonds"/>
    <property type="evidence" value="ECO:0007669"/>
    <property type="project" value="InterPro"/>
</dbReference>